<name>A0A7X9WY54_9SPHN</name>
<protein>
    <submittedName>
        <fullName evidence="5">Lytic transglycosylase domain-containing protein</fullName>
    </submittedName>
</protein>
<dbReference type="InterPro" id="IPR023346">
    <property type="entry name" value="Lysozyme-like_dom_sf"/>
</dbReference>
<feature type="compositionally biased region" description="Low complexity" evidence="3">
    <location>
        <begin position="182"/>
        <end position="192"/>
    </location>
</feature>
<keyword evidence="6" id="KW-1185">Reference proteome</keyword>
<evidence type="ECO:0000256" key="2">
    <source>
        <dbReference type="ARBA" id="ARBA00009387"/>
    </source>
</evidence>
<reference evidence="5 6" key="1">
    <citation type="submission" date="2020-04" db="EMBL/GenBank/DDBJ databases">
        <title>Sphingobium sp. AR-3-1 isolated from Arctic soil.</title>
        <authorList>
            <person name="Dahal R.H."/>
            <person name="Chaudhary D.K."/>
        </authorList>
    </citation>
    <scope>NUCLEOTIDE SEQUENCE [LARGE SCALE GENOMIC DNA]</scope>
    <source>
        <strain evidence="5 6">AR-3-1</strain>
    </source>
</reference>
<dbReference type="Proteomes" id="UP000519023">
    <property type="component" value="Unassembled WGS sequence"/>
</dbReference>
<organism evidence="5 6">
    <name type="scientific">Sphingobium psychrophilum</name>
    <dbReference type="NCBI Taxonomy" id="2728834"/>
    <lineage>
        <taxon>Bacteria</taxon>
        <taxon>Pseudomonadati</taxon>
        <taxon>Pseudomonadota</taxon>
        <taxon>Alphaproteobacteria</taxon>
        <taxon>Sphingomonadales</taxon>
        <taxon>Sphingomonadaceae</taxon>
        <taxon>Sphingobium</taxon>
    </lineage>
</organism>
<dbReference type="Pfam" id="PF01464">
    <property type="entry name" value="SLT"/>
    <property type="match status" value="1"/>
</dbReference>
<accession>A0A7X9WY54</accession>
<dbReference type="Gene3D" id="1.10.530.10">
    <property type="match status" value="1"/>
</dbReference>
<evidence type="ECO:0000313" key="5">
    <source>
        <dbReference type="EMBL" id="NML12063.1"/>
    </source>
</evidence>
<evidence type="ECO:0000313" key="6">
    <source>
        <dbReference type="Proteomes" id="UP000519023"/>
    </source>
</evidence>
<gene>
    <name evidence="5" type="ORF">HHL08_18260</name>
</gene>
<dbReference type="InterPro" id="IPR008258">
    <property type="entry name" value="Transglycosylase_SLT_dom_1"/>
</dbReference>
<comment type="similarity">
    <text evidence="1">Belongs to the transglycosylase Slt family.</text>
</comment>
<dbReference type="SUPFAM" id="SSF53955">
    <property type="entry name" value="Lysozyme-like"/>
    <property type="match status" value="1"/>
</dbReference>
<comment type="caution">
    <text evidence="5">The sequence shown here is derived from an EMBL/GenBank/DDBJ whole genome shotgun (WGS) entry which is preliminary data.</text>
</comment>
<dbReference type="PANTHER" id="PTHR37423">
    <property type="entry name" value="SOLUBLE LYTIC MUREIN TRANSGLYCOSYLASE-RELATED"/>
    <property type="match status" value="1"/>
</dbReference>
<comment type="similarity">
    <text evidence="2">Belongs to the virb1 family.</text>
</comment>
<dbReference type="PANTHER" id="PTHR37423:SF2">
    <property type="entry name" value="MEMBRANE-BOUND LYTIC MUREIN TRANSGLYCOSYLASE C"/>
    <property type="match status" value="1"/>
</dbReference>
<sequence length="210" mass="22260">MPDQFAAHPYAPHVAEASQRFGIPELWIWAVMRAESRGNSRAVSPAGAIGLMQIMPGTWSMLSARHGLGSDPFDVRANILGGAAYLRAMWDRYRNVSLMLAAYNAGPGRADDYAAGRRSLPAETVNYVAQIAPSLGMASIASPAAMPPANAHPWRQATLFTPRGDGEASSNDGAADVQPQRSPLATPSASLPLPNPAPHPLFVSLSPRNP</sequence>
<dbReference type="AlphaFoldDB" id="A0A7X9WY54"/>
<proteinExistence type="inferred from homology"/>
<dbReference type="EMBL" id="JABBFV010000016">
    <property type="protein sequence ID" value="NML12063.1"/>
    <property type="molecule type" value="Genomic_DNA"/>
</dbReference>
<evidence type="ECO:0000259" key="4">
    <source>
        <dbReference type="Pfam" id="PF01464"/>
    </source>
</evidence>
<feature type="region of interest" description="Disordered" evidence="3">
    <location>
        <begin position="160"/>
        <end position="210"/>
    </location>
</feature>
<dbReference type="RefSeq" id="WP_169574548.1">
    <property type="nucleotide sequence ID" value="NZ_JABBFV010000016.1"/>
</dbReference>
<feature type="domain" description="Transglycosylase SLT" evidence="4">
    <location>
        <begin position="15"/>
        <end position="120"/>
    </location>
</feature>
<evidence type="ECO:0000256" key="1">
    <source>
        <dbReference type="ARBA" id="ARBA00007734"/>
    </source>
</evidence>
<evidence type="ECO:0000256" key="3">
    <source>
        <dbReference type="SAM" id="MobiDB-lite"/>
    </source>
</evidence>
<dbReference type="CDD" id="cd00254">
    <property type="entry name" value="LT-like"/>
    <property type="match status" value="1"/>
</dbReference>